<dbReference type="Proteomes" id="UP000001231">
    <property type="component" value="Chromosome"/>
</dbReference>
<evidence type="ECO:0000313" key="2">
    <source>
        <dbReference type="Proteomes" id="UP000001231"/>
    </source>
</evidence>
<dbReference type="KEGG" id="kko:Kkor_0749"/>
<reference evidence="1 2" key="1">
    <citation type="journal article" date="2009" name="Stand. Genomic Sci.">
        <title>Complete genome sequence of Kangiella koreensis type strain (SW-125).</title>
        <authorList>
            <person name="Han C."/>
            <person name="Sikorski J."/>
            <person name="Lapidus A."/>
            <person name="Nolan M."/>
            <person name="Glavina Del Rio T."/>
            <person name="Tice H."/>
            <person name="Cheng J.F."/>
            <person name="Lucas S."/>
            <person name="Chen F."/>
            <person name="Copeland A."/>
            <person name="Ivanova N."/>
            <person name="Mavromatis K."/>
            <person name="Ovchinnikova G."/>
            <person name="Pati A."/>
            <person name="Bruce D."/>
            <person name="Goodwin L."/>
            <person name="Pitluck S."/>
            <person name="Chen A."/>
            <person name="Palaniappan K."/>
            <person name="Land M."/>
            <person name="Hauser L."/>
            <person name="Chang Y.J."/>
            <person name="Jeffries C.D."/>
            <person name="Chain P."/>
            <person name="Saunders E."/>
            <person name="Brettin T."/>
            <person name="Goker M."/>
            <person name="Tindall B.J."/>
            <person name="Bristow J."/>
            <person name="Eisen J.A."/>
            <person name="Markowitz V."/>
            <person name="Hugenholtz P."/>
            <person name="Kyrpides N.C."/>
            <person name="Klenk H.P."/>
            <person name="Detter J.C."/>
        </authorList>
    </citation>
    <scope>NUCLEOTIDE SEQUENCE [LARGE SCALE GENOMIC DNA]</scope>
    <source>
        <strain evidence="2">DSM 16069 / KCTC 12182 / SW-125</strain>
    </source>
</reference>
<evidence type="ECO:0000313" key="1">
    <source>
        <dbReference type="EMBL" id="ACV26169.1"/>
    </source>
</evidence>
<dbReference type="AlphaFoldDB" id="C7RA50"/>
<proteinExistence type="predicted"/>
<organism evidence="1 2">
    <name type="scientific">Kangiella koreensis (strain DSM 16069 / JCM 12317 / KCTC 12182 / SW-125)</name>
    <dbReference type="NCBI Taxonomy" id="523791"/>
    <lineage>
        <taxon>Bacteria</taxon>
        <taxon>Pseudomonadati</taxon>
        <taxon>Pseudomonadota</taxon>
        <taxon>Gammaproteobacteria</taxon>
        <taxon>Kangiellales</taxon>
        <taxon>Kangiellaceae</taxon>
        <taxon>Kangiella</taxon>
    </lineage>
</organism>
<name>C7RA50_KANKD</name>
<dbReference type="EMBL" id="CP001707">
    <property type="protein sequence ID" value="ACV26169.1"/>
    <property type="molecule type" value="Genomic_DNA"/>
</dbReference>
<gene>
    <name evidence="1" type="ordered locus">Kkor_0749</name>
</gene>
<keyword evidence="2" id="KW-1185">Reference proteome</keyword>
<protein>
    <submittedName>
        <fullName evidence="1">Uncharacterized protein</fullName>
    </submittedName>
</protein>
<dbReference type="InParanoid" id="C7RA50"/>
<dbReference type="HOGENOM" id="CLU_3328873_0_0_6"/>
<accession>C7RA50</accession>
<sequence length="38" mass="4315">MKESSFTGSKQKSRSQTPAFLYRLEVGIFIELPLAQIL</sequence>